<name>A0AAW1P1N7_9CHLO</name>
<evidence type="ECO:0000256" key="1">
    <source>
        <dbReference type="ARBA" id="ARBA00009817"/>
    </source>
</evidence>
<comment type="caution">
    <text evidence="3">The sequence shown here is derived from an EMBL/GenBank/DDBJ whole genome shotgun (WGS) entry which is preliminary data.</text>
</comment>
<dbReference type="PANTHER" id="PTHR11220:SF50">
    <property type="entry name" value="SOUL HEME-BINDING FAMILY PROTEIN"/>
    <property type="match status" value="1"/>
</dbReference>
<dbReference type="InterPro" id="IPR006917">
    <property type="entry name" value="SOUL_heme-bd"/>
</dbReference>
<dbReference type="AlphaFoldDB" id="A0AAW1P1N7"/>
<dbReference type="Proteomes" id="UP001489004">
    <property type="component" value="Unassembled WGS sequence"/>
</dbReference>
<gene>
    <name evidence="3" type="ORF">WJX72_000175</name>
</gene>
<dbReference type="InterPro" id="IPR011256">
    <property type="entry name" value="Reg_factor_effector_dom_sf"/>
</dbReference>
<feature type="region of interest" description="Disordered" evidence="2">
    <location>
        <begin position="1"/>
        <end position="30"/>
    </location>
</feature>
<dbReference type="Pfam" id="PF10184">
    <property type="entry name" value="DUF2358"/>
    <property type="match status" value="1"/>
</dbReference>
<dbReference type="SUPFAM" id="SSF55136">
    <property type="entry name" value="Probable bacterial effector-binding domain"/>
    <property type="match status" value="1"/>
</dbReference>
<evidence type="ECO:0000313" key="3">
    <source>
        <dbReference type="EMBL" id="KAK9804190.1"/>
    </source>
</evidence>
<proteinExistence type="inferred from homology"/>
<sequence length="404" mass="47895">MRQLVQARSARQTVDTAKAPGSQSNFTGLPKDKEDFPITTPISSKQMEEHIEMVRTDFKLVFKDIMDRDHFEDKIYFRDPITNVSFFRGYQFVVQFLRFFLAPIYELHEVQQAGEQEILVKWSWTMNFWWNRYTPFKYFWDPRFAFSGLTILGYNPDTGKWNKHVDAWDAVEDNEFFSLEAFVFAFKQMAQVSTPPNRFTPEFQIYKRYKDWEIRRYRPFITAEICLKDLQESNDAVGPGPGIKAQHERAQRQKAEVLLERYLALGNDREEYFELTTPLFVSNDDMFSLMVPGYKRIEDLPKPHKHSLIKLKQHPERFYATAIFSGTPSEEDLQHKVRFLRGRLDKEGSQAADDSWIFARYNKEIWPKGPFRRNDLLIPLVEDSVDLWHGVDWEFVTRIIAHPV</sequence>
<dbReference type="Gene3D" id="3.20.80.10">
    <property type="entry name" value="Regulatory factor, effector binding domain"/>
    <property type="match status" value="1"/>
</dbReference>
<organism evidence="3 4">
    <name type="scientific">[Myrmecia] bisecta</name>
    <dbReference type="NCBI Taxonomy" id="41462"/>
    <lineage>
        <taxon>Eukaryota</taxon>
        <taxon>Viridiplantae</taxon>
        <taxon>Chlorophyta</taxon>
        <taxon>core chlorophytes</taxon>
        <taxon>Trebouxiophyceae</taxon>
        <taxon>Trebouxiales</taxon>
        <taxon>Trebouxiaceae</taxon>
        <taxon>Myrmecia</taxon>
    </lineage>
</organism>
<dbReference type="InterPro" id="IPR018790">
    <property type="entry name" value="DUF2358"/>
</dbReference>
<dbReference type="Pfam" id="PF04832">
    <property type="entry name" value="SOUL"/>
    <property type="match status" value="1"/>
</dbReference>
<evidence type="ECO:0000313" key="4">
    <source>
        <dbReference type="Proteomes" id="UP001489004"/>
    </source>
</evidence>
<dbReference type="EMBL" id="JALJOR010000018">
    <property type="protein sequence ID" value="KAK9804190.1"/>
    <property type="molecule type" value="Genomic_DNA"/>
</dbReference>
<accession>A0AAW1P1N7</accession>
<evidence type="ECO:0000256" key="2">
    <source>
        <dbReference type="SAM" id="MobiDB-lite"/>
    </source>
</evidence>
<reference evidence="3 4" key="1">
    <citation type="journal article" date="2024" name="Nat. Commun.">
        <title>Phylogenomics reveals the evolutionary origins of lichenization in chlorophyte algae.</title>
        <authorList>
            <person name="Puginier C."/>
            <person name="Libourel C."/>
            <person name="Otte J."/>
            <person name="Skaloud P."/>
            <person name="Haon M."/>
            <person name="Grisel S."/>
            <person name="Petersen M."/>
            <person name="Berrin J.G."/>
            <person name="Delaux P.M."/>
            <person name="Dal Grande F."/>
            <person name="Keller J."/>
        </authorList>
    </citation>
    <scope>NUCLEOTIDE SEQUENCE [LARGE SCALE GENOMIC DNA]</scope>
    <source>
        <strain evidence="3 4">SAG 2043</strain>
    </source>
</reference>
<dbReference type="PANTHER" id="PTHR11220">
    <property type="entry name" value="HEME-BINDING PROTEIN-RELATED"/>
    <property type="match status" value="1"/>
</dbReference>
<feature type="compositionally biased region" description="Polar residues" evidence="2">
    <location>
        <begin position="9"/>
        <end position="27"/>
    </location>
</feature>
<comment type="similarity">
    <text evidence="1">Belongs to the HEBP family.</text>
</comment>
<keyword evidence="4" id="KW-1185">Reference proteome</keyword>
<protein>
    <submittedName>
        <fullName evidence="3">Uncharacterized protein</fullName>
    </submittedName>
</protein>